<dbReference type="InterPro" id="IPR005901">
    <property type="entry name" value="GLPGLI"/>
</dbReference>
<protein>
    <submittedName>
        <fullName evidence="1">GLPGLI family protein</fullName>
    </submittedName>
</protein>
<dbReference type="Proteomes" id="UP000255515">
    <property type="component" value="Unassembled WGS sequence"/>
</dbReference>
<name>A0A376C0U2_9FLAO</name>
<dbReference type="Pfam" id="PF22252">
    <property type="entry name" value="PNGase_F-II_N"/>
    <property type="match status" value="1"/>
</dbReference>
<accession>A0A376C0U2</accession>
<dbReference type="AlphaFoldDB" id="A0A376C0U2"/>
<sequence>MNKKKKIFSKFILLCVLFGVCSGIFGQNLKVTYCLDFIPNTKKPLIKREIFQLHTSSEKKMSVYKSFSRMISDSLYSEVNAGKPVDESHIPQYATKDFIIKSYIDKDIKHYYHFNSSYFALKRRISFQWKVIPNETKRILDYLCKKAITSFGGRDWEVWYSPDIPVHDGPYVFGQLPGLILEVKSADGEYHYQAIGLQEERKDIIIEKKVAWVKDREHLIRLKKDYIKSPSATARQEDLQYGISGAVVNGQKIDLEEGYRLLDRELWDWMEENNNSIEKDDIWVR</sequence>
<organism evidence="1 2">
    <name type="scientific">Bergeyella zoohelcum</name>
    <dbReference type="NCBI Taxonomy" id="1015"/>
    <lineage>
        <taxon>Bacteria</taxon>
        <taxon>Pseudomonadati</taxon>
        <taxon>Bacteroidota</taxon>
        <taxon>Flavobacteriia</taxon>
        <taxon>Flavobacteriales</taxon>
        <taxon>Weeksellaceae</taxon>
        <taxon>Bergeyella</taxon>
    </lineage>
</organism>
<evidence type="ECO:0000313" key="2">
    <source>
        <dbReference type="Proteomes" id="UP000255515"/>
    </source>
</evidence>
<gene>
    <name evidence="1" type="ORF">NCTC11661_01039</name>
</gene>
<proteinExistence type="predicted"/>
<reference evidence="1 2" key="1">
    <citation type="submission" date="2018-06" db="EMBL/GenBank/DDBJ databases">
        <authorList>
            <consortium name="Pathogen Informatics"/>
            <person name="Doyle S."/>
        </authorList>
    </citation>
    <scope>NUCLEOTIDE SEQUENCE [LARGE SCALE GENOMIC DNA]</scope>
    <source>
        <strain evidence="1 2">NCTC11661</strain>
    </source>
</reference>
<dbReference type="EMBL" id="UFTJ01000002">
    <property type="protein sequence ID" value="SSZ55646.1"/>
    <property type="molecule type" value="Genomic_DNA"/>
</dbReference>
<dbReference type="RefSeq" id="WP_002689114.1">
    <property type="nucleotide sequence ID" value="NZ_UFTJ01000002.1"/>
</dbReference>
<evidence type="ECO:0000313" key="1">
    <source>
        <dbReference type="EMBL" id="SSZ55646.1"/>
    </source>
</evidence>
<dbReference type="NCBIfam" id="TIGR01200">
    <property type="entry name" value="GLPGLI"/>
    <property type="match status" value="1"/>
</dbReference>